<protein>
    <recommendedName>
        <fullName evidence="7">SSD domain-containing protein</fullName>
    </recommendedName>
</protein>
<evidence type="ECO:0000256" key="4">
    <source>
        <dbReference type="ARBA" id="ARBA00022989"/>
    </source>
</evidence>
<dbReference type="InterPro" id="IPR000731">
    <property type="entry name" value="SSD"/>
</dbReference>
<proteinExistence type="predicted"/>
<keyword evidence="5 6" id="KW-0472">Membrane</keyword>
<organism evidence="8 9">
    <name type="scientific">Candidatus Fonsibacter lacus</name>
    <dbReference type="NCBI Taxonomy" id="2576439"/>
    <lineage>
        <taxon>Bacteria</taxon>
        <taxon>Pseudomonadati</taxon>
        <taxon>Pseudomonadota</taxon>
        <taxon>Alphaproteobacteria</taxon>
        <taxon>Candidatus Pelagibacterales</taxon>
        <taxon>Candidatus Pelagibacterales incertae sedis</taxon>
        <taxon>Candidatus Fonsibacter</taxon>
    </lineage>
</organism>
<feature type="transmembrane region" description="Helical" evidence="6">
    <location>
        <begin position="119"/>
        <end position="146"/>
    </location>
</feature>
<feature type="transmembrane region" description="Helical" evidence="6">
    <location>
        <begin position="456"/>
        <end position="476"/>
    </location>
</feature>
<evidence type="ECO:0000256" key="3">
    <source>
        <dbReference type="ARBA" id="ARBA00022692"/>
    </source>
</evidence>
<dbReference type="Pfam" id="PF03176">
    <property type="entry name" value="MMPL"/>
    <property type="match status" value="2"/>
</dbReference>
<feature type="transmembrane region" description="Helical" evidence="6">
    <location>
        <begin position="28"/>
        <end position="47"/>
    </location>
</feature>
<keyword evidence="4 6" id="KW-1133">Transmembrane helix</keyword>
<dbReference type="GO" id="GO:0005886">
    <property type="term" value="C:plasma membrane"/>
    <property type="evidence" value="ECO:0007669"/>
    <property type="project" value="UniProtKB-SubCell"/>
</dbReference>
<evidence type="ECO:0000313" key="8">
    <source>
        <dbReference type="EMBL" id="NCU50305.1"/>
    </source>
</evidence>
<feature type="transmembrane region" description="Helical" evidence="6">
    <location>
        <begin position="80"/>
        <end position="98"/>
    </location>
</feature>
<feature type="transmembrane region" description="Helical" evidence="6">
    <location>
        <begin position="482"/>
        <end position="506"/>
    </location>
</feature>
<name>A0A966HJK1_9PROT</name>
<evidence type="ECO:0000256" key="6">
    <source>
        <dbReference type="SAM" id="Phobius"/>
    </source>
</evidence>
<feature type="domain" description="SSD" evidence="7">
    <location>
        <begin position="455"/>
        <end position="581"/>
    </location>
</feature>
<feature type="non-terminal residue" evidence="8">
    <location>
        <position position="1"/>
    </location>
</feature>
<gene>
    <name evidence="8" type="ORF">EBX29_00795</name>
</gene>
<evidence type="ECO:0000256" key="2">
    <source>
        <dbReference type="ARBA" id="ARBA00022475"/>
    </source>
</evidence>
<feature type="transmembrane region" description="Helical" evidence="6">
    <location>
        <begin position="431"/>
        <end position="449"/>
    </location>
</feature>
<evidence type="ECO:0000256" key="5">
    <source>
        <dbReference type="ARBA" id="ARBA00023136"/>
    </source>
</evidence>
<dbReference type="AlphaFoldDB" id="A0A966HJK1"/>
<dbReference type="PANTHER" id="PTHR33406">
    <property type="entry name" value="MEMBRANE PROTEIN MJ1562-RELATED"/>
    <property type="match status" value="1"/>
</dbReference>
<dbReference type="SUPFAM" id="SSF82866">
    <property type="entry name" value="Multidrug efflux transporter AcrB transmembrane domain"/>
    <property type="match status" value="2"/>
</dbReference>
<dbReference type="PROSITE" id="PS50156">
    <property type="entry name" value="SSD"/>
    <property type="match status" value="1"/>
</dbReference>
<sequence length="588" mass="67213">KYKNIADINLSGIPMIADDLISFVKKDITVFGSGVFIFILITLWFIFRDIRWVIFPLLSCFLSIAIMVGMLGYLNWKVTVISSNFISLMLILTMEINIHYVERYKQLQAEFPKKKENYLTYLTTTKIFTPILYAVLTTVLAFLSFIFCDIKPVIDFGWMMTLGLFISLFVSMILLPYLIIKFKPKATPIHESKDSKIAEVFASIALNHRFLVMAFSTIVLILSIYGMTRLKVENSFINYFDKKTEIYQGMKLIDEKLGGTTPLEIILKFKDAENKNNKNDDDFFQGSDSDEYKDSYWFTNFRVNNIVNVHKYLESLPEIGKVLSFYSILQLGEKINDNKKLGPLEMAIMYTKLPDDIKKSIVTPYVSIENNEARISLRIIDSNPNLNRKELLIKIQKDLEEKLNLKKEEFKITGILVIFNNLLQSLFDSQIKTLGITFAGIFILLLILFKSLSWSIVAAIPNFTAALFILGSLGLFNVPLDMMTITIASITVGIAIDNSIHYIYRFREEFKVNKNYKKTIQICHRSVGKAIINASLTIVFGFSILILSNFIPSIYFGIFTGLAMLTAMTLVLTLMPQLIAIIKPFKNG</sequence>
<feature type="transmembrane region" description="Helical" evidence="6">
    <location>
        <begin position="158"/>
        <end position="180"/>
    </location>
</feature>
<dbReference type="EMBL" id="RGMI01000015">
    <property type="protein sequence ID" value="NCU50305.1"/>
    <property type="molecule type" value="Genomic_DNA"/>
</dbReference>
<evidence type="ECO:0000313" key="9">
    <source>
        <dbReference type="Proteomes" id="UP000699985"/>
    </source>
</evidence>
<feature type="transmembrane region" description="Helical" evidence="6">
    <location>
        <begin position="554"/>
        <end position="582"/>
    </location>
</feature>
<dbReference type="PANTHER" id="PTHR33406:SF13">
    <property type="entry name" value="MEMBRANE PROTEIN YDFJ"/>
    <property type="match status" value="1"/>
</dbReference>
<keyword evidence="3 6" id="KW-0812">Transmembrane</keyword>
<dbReference type="Proteomes" id="UP000699985">
    <property type="component" value="Unassembled WGS sequence"/>
</dbReference>
<dbReference type="InterPro" id="IPR050545">
    <property type="entry name" value="Mycobact_MmpL"/>
</dbReference>
<comment type="caution">
    <text evidence="8">The sequence shown here is derived from an EMBL/GenBank/DDBJ whole genome shotgun (WGS) entry which is preliminary data.</text>
</comment>
<evidence type="ECO:0000256" key="1">
    <source>
        <dbReference type="ARBA" id="ARBA00004651"/>
    </source>
</evidence>
<keyword evidence="2" id="KW-1003">Cell membrane</keyword>
<reference evidence="8" key="1">
    <citation type="submission" date="2018-10" db="EMBL/GenBank/DDBJ databases">
        <title>Iterative Subtractive Binning of Freshwater Chronoseries Metagenomes Recovers Nearly Complete Genomes from over Four Hundred Novel Species.</title>
        <authorList>
            <person name="Rodriguez-R L.M."/>
            <person name="Tsementzi D."/>
            <person name="Luo C."/>
            <person name="Konstantinidis K.T."/>
        </authorList>
    </citation>
    <scope>NUCLEOTIDE SEQUENCE</scope>
    <source>
        <strain evidence="8">WB8_1A_003</strain>
    </source>
</reference>
<feature type="transmembrane region" description="Helical" evidence="6">
    <location>
        <begin position="200"/>
        <end position="225"/>
    </location>
</feature>
<dbReference type="InterPro" id="IPR004869">
    <property type="entry name" value="MMPL_dom"/>
</dbReference>
<feature type="transmembrane region" description="Helical" evidence="6">
    <location>
        <begin position="54"/>
        <end position="74"/>
    </location>
</feature>
<evidence type="ECO:0000259" key="7">
    <source>
        <dbReference type="PROSITE" id="PS50156"/>
    </source>
</evidence>
<dbReference type="Gene3D" id="1.20.1640.10">
    <property type="entry name" value="Multidrug efflux transporter AcrB transmembrane domain"/>
    <property type="match status" value="2"/>
</dbReference>
<comment type="subcellular location">
    <subcellularLocation>
        <location evidence="1">Cell membrane</location>
        <topology evidence="1">Multi-pass membrane protein</topology>
    </subcellularLocation>
</comment>
<accession>A0A966HJK1</accession>
<feature type="transmembrane region" description="Helical" evidence="6">
    <location>
        <begin position="527"/>
        <end position="548"/>
    </location>
</feature>